<gene>
    <name evidence="1" type="ORF">NDI79_15425</name>
</gene>
<accession>A0ABU2G448</accession>
<protein>
    <submittedName>
        <fullName evidence="1">Uncharacterized protein</fullName>
    </submittedName>
</protein>
<evidence type="ECO:0000313" key="2">
    <source>
        <dbReference type="Proteomes" id="UP001254813"/>
    </source>
</evidence>
<sequence length="57" mass="6446">MYTKAELDDEFGPIDADECAEMRSASELGYSTESLSALFRFEEAPIRYHLDGCCSHH</sequence>
<organism evidence="1 2">
    <name type="scientific">Halogeometricum luteum</name>
    <dbReference type="NCBI Taxonomy" id="2950537"/>
    <lineage>
        <taxon>Archaea</taxon>
        <taxon>Methanobacteriati</taxon>
        <taxon>Methanobacteriota</taxon>
        <taxon>Stenosarchaea group</taxon>
        <taxon>Halobacteria</taxon>
        <taxon>Halobacteriales</taxon>
        <taxon>Haloferacaceae</taxon>
        <taxon>Halogeometricum</taxon>
    </lineage>
</organism>
<evidence type="ECO:0000313" key="1">
    <source>
        <dbReference type="EMBL" id="MDS0295563.1"/>
    </source>
</evidence>
<dbReference type="RefSeq" id="WP_310929492.1">
    <property type="nucleotide sequence ID" value="NZ_JAMQOQ010000004.1"/>
</dbReference>
<dbReference type="EMBL" id="JAMQOQ010000004">
    <property type="protein sequence ID" value="MDS0295563.1"/>
    <property type="molecule type" value="Genomic_DNA"/>
</dbReference>
<dbReference type="Proteomes" id="UP001254813">
    <property type="component" value="Unassembled WGS sequence"/>
</dbReference>
<reference evidence="1 2" key="1">
    <citation type="submission" date="2022-06" db="EMBL/GenBank/DDBJ databases">
        <title>Halogeometricum sp. a new haloarchaeum isolate from saline soil.</title>
        <authorList>
            <person name="Strakova D."/>
            <person name="Galisteo C."/>
            <person name="Sanchez-Porro C."/>
            <person name="Ventosa A."/>
        </authorList>
    </citation>
    <scope>NUCLEOTIDE SEQUENCE [LARGE SCALE GENOMIC DNA]</scope>
    <source>
        <strain evidence="2">S3BR25-2</strain>
    </source>
</reference>
<proteinExistence type="predicted"/>
<comment type="caution">
    <text evidence="1">The sequence shown here is derived from an EMBL/GenBank/DDBJ whole genome shotgun (WGS) entry which is preliminary data.</text>
</comment>
<name>A0ABU2G448_9EURY</name>
<keyword evidence="2" id="KW-1185">Reference proteome</keyword>